<gene>
    <name evidence="3" type="ORF">Q8A67_021916</name>
</gene>
<feature type="compositionally biased region" description="Basic residues" evidence="1">
    <location>
        <begin position="385"/>
        <end position="396"/>
    </location>
</feature>
<sequence>MGPRGQLMLTLLVLVFVTYICEAALLRKSSAVDFLRSGRERRAVRCQHGGCSSEDSEAEELLEANSDYEQDNSKMFFNGGSQVGVHTVGLSLRHLLTCKVDCNSIHPSGASLNFFLFYLPTSQRPDGEPQGEGSALTLSASWGCQLPHDWRPQTEACRAELAEIIVFAKVLALHKESYSVYNYLPWQYDTDLFFSAEIELLCDQAWGSMLEVPTGSRFNVSGLGYFPCYSYSVMENNSYYFFLRMDENYSIILHGVNFQDPIFSDTPENHRMFASLFQFSNCTAGTQVHMYTTDWEVQEDNRLWCSNVQKALFEEEEKVRNLSQKVKILEKANNHLRDKVKNMKRLLRQAKRELREPDQSFKQLHEAEPELPHLQQDTTQDQKPTLRKILPKKFKN</sequence>
<keyword evidence="4" id="KW-1185">Reference proteome</keyword>
<feature type="region of interest" description="Disordered" evidence="1">
    <location>
        <begin position="354"/>
        <end position="396"/>
    </location>
</feature>
<dbReference type="InterPro" id="IPR040311">
    <property type="entry name" value="CCDC3"/>
</dbReference>
<feature type="compositionally biased region" description="Basic and acidic residues" evidence="1">
    <location>
        <begin position="354"/>
        <end position="371"/>
    </location>
</feature>
<accession>A0AA88P7W6</accession>
<dbReference type="Proteomes" id="UP001187343">
    <property type="component" value="Unassembled WGS sequence"/>
</dbReference>
<evidence type="ECO:0000313" key="4">
    <source>
        <dbReference type="Proteomes" id="UP001187343"/>
    </source>
</evidence>
<protein>
    <recommendedName>
        <fullName evidence="5">Coiled-coil domain containing 3</fullName>
    </recommendedName>
</protein>
<evidence type="ECO:0000256" key="2">
    <source>
        <dbReference type="SAM" id="SignalP"/>
    </source>
</evidence>
<dbReference type="EMBL" id="JAUYZG010000021">
    <property type="protein sequence ID" value="KAK2874763.1"/>
    <property type="molecule type" value="Genomic_DNA"/>
</dbReference>
<dbReference type="PANTHER" id="PTHR31663:SF2">
    <property type="entry name" value="COILED-COIL DOMAIN-CONTAINING 3B"/>
    <property type="match status" value="1"/>
</dbReference>
<feature type="signal peptide" evidence="2">
    <location>
        <begin position="1"/>
        <end position="23"/>
    </location>
</feature>
<evidence type="ECO:0000313" key="3">
    <source>
        <dbReference type="EMBL" id="KAK2874763.1"/>
    </source>
</evidence>
<keyword evidence="2" id="KW-0732">Signal</keyword>
<dbReference type="PANTHER" id="PTHR31663">
    <property type="entry name" value="COILED-COIL DOMAIN-CONTAINING PROTEIN 3"/>
    <property type="match status" value="1"/>
</dbReference>
<organism evidence="3 4">
    <name type="scientific">Cirrhinus molitorella</name>
    <name type="common">mud carp</name>
    <dbReference type="NCBI Taxonomy" id="172907"/>
    <lineage>
        <taxon>Eukaryota</taxon>
        <taxon>Metazoa</taxon>
        <taxon>Chordata</taxon>
        <taxon>Craniata</taxon>
        <taxon>Vertebrata</taxon>
        <taxon>Euteleostomi</taxon>
        <taxon>Actinopterygii</taxon>
        <taxon>Neopterygii</taxon>
        <taxon>Teleostei</taxon>
        <taxon>Ostariophysi</taxon>
        <taxon>Cypriniformes</taxon>
        <taxon>Cyprinidae</taxon>
        <taxon>Labeoninae</taxon>
        <taxon>Labeonini</taxon>
        <taxon>Cirrhinus</taxon>
    </lineage>
</organism>
<feature type="chain" id="PRO_5041739013" description="Coiled-coil domain containing 3" evidence="2">
    <location>
        <begin position="24"/>
        <end position="396"/>
    </location>
</feature>
<evidence type="ECO:0008006" key="5">
    <source>
        <dbReference type="Google" id="ProtNLM"/>
    </source>
</evidence>
<evidence type="ECO:0000256" key="1">
    <source>
        <dbReference type="SAM" id="MobiDB-lite"/>
    </source>
</evidence>
<proteinExistence type="predicted"/>
<name>A0AA88P7W6_9TELE</name>
<dbReference type="AlphaFoldDB" id="A0AA88P7W6"/>
<comment type="caution">
    <text evidence="3">The sequence shown here is derived from an EMBL/GenBank/DDBJ whole genome shotgun (WGS) entry which is preliminary data.</text>
</comment>
<reference evidence="3" key="1">
    <citation type="submission" date="2023-08" db="EMBL/GenBank/DDBJ databases">
        <title>Chromosome-level Genome Assembly of mud carp (Cirrhinus molitorella).</title>
        <authorList>
            <person name="Liu H."/>
        </authorList>
    </citation>
    <scope>NUCLEOTIDE SEQUENCE</scope>
    <source>
        <strain evidence="3">Prfri</strain>
        <tissue evidence="3">Muscle</tissue>
    </source>
</reference>